<dbReference type="PROSITE" id="PS50906">
    <property type="entry name" value="NIT"/>
    <property type="match status" value="1"/>
</dbReference>
<dbReference type="EC" id="2.7.13.3" evidence="2"/>
<reference evidence="9 10" key="1">
    <citation type="journal article" date="2010" name="ChemBioChem">
        <title>Cloning and characterization of the biosynthetic gene cluster of 16-membered macrolide antibiotic FD-891: involvement of a dual functional cytochrome P450 monooxygenase catalyzing epoxidation and hydroxylation.</title>
        <authorList>
            <person name="Kudo F."/>
            <person name="Motegi A."/>
            <person name="Mizoue K."/>
            <person name="Eguchi T."/>
        </authorList>
    </citation>
    <scope>NUCLEOTIDE SEQUENCE [LARGE SCALE GENOMIC DNA]</scope>
    <source>
        <strain evidence="9 10">A-8890</strain>
    </source>
</reference>
<reference evidence="9 10" key="2">
    <citation type="journal article" date="2023" name="ChemBioChem">
        <title>Acyltransferase Domain Exchange between Two Independent Type I Polyketide Synthases in the Same Producer Strain of Macrolide Antibiotics.</title>
        <authorList>
            <person name="Kudo F."/>
            <person name="Kishikawa K."/>
            <person name="Tsuboi K."/>
            <person name="Kido T."/>
            <person name="Usui T."/>
            <person name="Hashimoto J."/>
            <person name="Shin-Ya K."/>
            <person name="Miyanaga A."/>
            <person name="Eguchi T."/>
        </authorList>
    </citation>
    <scope>NUCLEOTIDE SEQUENCE [LARGE SCALE GENOMIC DNA]</scope>
    <source>
        <strain evidence="9 10">A-8890</strain>
    </source>
</reference>
<evidence type="ECO:0000313" key="10">
    <source>
        <dbReference type="Proteomes" id="UP001321542"/>
    </source>
</evidence>
<evidence type="ECO:0000256" key="4">
    <source>
        <dbReference type="ARBA" id="ARBA00022679"/>
    </source>
</evidence>
<evidence type="ECO:0000256" key="7">
    <source>
        <dbReference type="SAM" id="Phobius"/>
    </source>
</evidence>
<keyword evidence="5" id="KW-0418">Kinase</keyword>
<dbReference type="InterPro" id="IPR010910">
    <property type="entry name" value="Nitrate/nitrite_sensing_bac"/>
</dbReference>
<evidence type="ECO:0000256" key="3">
    <source>
        <dbReference type="ARBA" id="ARBA00022553"/>
    </source>
</evidence>
<keyword evidence="4" id="KW-0808">Transferase</keyword>
<feature type="compositionally biased region" description="Basic and acidic residues" evidence="6">
    <location>
        <begin position="946"/>
        <end position="963"/>
    </location>
</feature>
<dbReference type="Pfam" id="PF08376">
    <property type="entry name" value="NIT"/>
    <property type="match status" value="1"/>
</dbReference>
<dbReference type="InterPro" id="IPR036890">
    <property type="entry name" value="HATPase_C_sf"/>
</dbReference>
<dbReference type="InterPro" id="IPR050428">
    <property type="entry name" value="TCS_sensor_his_kinase"/>
</dbReference>
<name>A0ABN5VFV1_9ACTN</name>
<dbReference type="Proteomes" id="UP001321542">
    <property type="component" value="Chromosome"/>
</dbReference>
<dbReference type="Pfam" id="PF02518">
    <property type="entry name" value="HATPase_c"/>
    <property type="match status" value="1"/>
</dbReference>
<accession>A0ABN5VFV1</accession>
<sequence length="970" mass="100826">MPGSRDRRTRHRSASRTSLRYSFVVPFVVPAVLATGIWGYTAAGLVDEQIRLGAETDRATSVAAPTQTLLSRLQEERRLTAVWQTSRTDSDRTKLEAAREKTDSAVTSYRKASMSALDTGTLQSRAEKLDEALDNLAERRKAIDDRELNAADAFQYFTGAVSSGMDLFTTAVRSDDADLVHGAEATSAVVRLTEMLSREDALISGALPSRRITAQARTQFAQYLAVQQSIRAALGVRDLPAGGAASYGEITDSAQWTSIGVVEDAMANGEGTDLPRQAPSWPAASALVVGDLQALGAEVVRGHADAGSERADDLLVATLLGSAATLVALLTGALLAVRGRRSALGRIAELQQRAEELSGVWLPQLLSRIERGERIDPQPLAPQRHSAADEMERLATAIDTLGRVAAETAVRQSLGREGSEKVFAQLIRRTQILIHRLISLLDDLERKHEDSDLLKDIFKVDHLATRVRRHAENLVILSGSPPTRRMTAPVSITDVMRSAVAETEAYTRVKIKNQPADRRLALTGRAVSDVTHLLAELIENGTSFSPPDTQVTVSATKVAKGLAIHVEDHGLGVPEELRHKANHLLAHPPKVDMTALGEDPRLGHFVVARLAERNNIKVELRESVYGGTLVVVLLPGDLLEEIDSPVLDQLTAAAAASNLMVSTGSGERPGLGTAPGRSVSEVSEPEISGVLAGVGATVSSGAADHTLGGAAGDVLTHTRVPDYSGFPDYGGAGLLPPVDNPAAGASGSASWTPSPASSPPPSQEHPAHHMTGGVRGHAEPGAGGTVGGYGDAGGTTTGGGYGGGAGTTRAGYDGGAGTTRAGYDGGAGTTRAGDGFSAGDARGARDGFGGGAVPGAGGGYGARPDSAGGNGRPAPASPRPPSAGREASESLATPQVLPQRTRGASLAQQLRKEAADGVGEGPGEGGLSPDASARAMMAIQQGLKRARLDESGEPNGTDHRPAPPHDPGAL</sequence>
<gene>
    <name evidence="9" type="ORF">SGFS_033900</name>
</gene>
<evidence type="ECO:0000256" key="5">
    <source>
        <dbReference type="ARBA" id="ARBA00022777"/>
    </source>
</evidence>
<dbReference type="PANTHER" id="PTHR45436:SF5">
    <property type="entry name" value="SENSOR HISTIDINE KINASE TRCS"/>
    <property type="match status" value="1"/>
</dbReference>
<evidence type="ECO:0000256" key="1">
    <source>
        <dbReference type="ARBA" id="ARBA00000085"/>
    </source>
</evidence>
<keyword evidence="7" id="KW-1133">Transmembrane helix</keyword>
<dbReference type="EMBL" id="AP018448">
    <property type="protein sequence ID" value="BBC32096.1"/>
    <property type="molecule type" value="Genomic_DNA"/>
</dbReference>
<evidence type="ECO:0000259" key="8">
    <source>
        <dbReference type="PROSITE" id="PS50906"/>
    </source>
</evidence>
<feature type="region of interest" description="Disordered" evidence="6">
    <location>
        <begin position="662"/>
        <end position="682"/>
    </location>
</feature>
<evidence type="ECO:0000256" key="6">
    <source>
        <dbReference type="SAM" id="MobiDB-lite"/>
    </source>
</evidence>
<keyword evidence="10" id="KW-1185">Reference proteome</keyword>
<evidence type="ECO:0000256" key="2">
    <source>
        <dbReference type="ARBA" id="ARBA00012438"/>
    </source>
</evidence>
<dbReference type="InterPro" id="IPR003594">
    <property type="entry name" value="HATPase_dom"/>
</dbReference>
<keyword evidence="7" id="KW-0812">Transmembrane</keyword>
<feature type="compositionally biased region" description="Gly residues" evidence="6">
    <location>
        <begin position="847"/>
        <end position="861"/>
    </location>
</feature>
<feature type="compositionally biased region" description="Gly residues" evidence="6">
    <location>
        <begin position="781"/>
        <end position="790"/>
    </location>
</feature>
<keyword evidence="7" id="KW-0472">Membrane</keyword>
<dbReference type="Gene3D" id="3.30.565.10">
    <property type="entry name" value="Histidine kinase-like ATPase, C-terminal domain"/>
    <property type="match status" value="1"/>
</dbReference>
<keyword evidence="3" id="KW-0597">Phosphoprotein</keyword>
<feature type="compositionally biased region" description="Low complexity" evidence="6">
    <location>
        <begin position="741"/>
        <end position="755"/>
    </location>
</feature>
<feature type="region of interest" description="Disordered" evidence="6">
    <location>
        <begin position="737"/>
        <end position="790"/>
    </location>
</feature>
<feature type="transmembrane region" description="Helical" evidence="7">
    <location>
        <begin position="21"/>
        <end position="41"/>
    </location>
</feature>
<feature type="region of interest" description="Disordered" evidence="6">
    <location>
        <begin position="847"/>
        <end position="970"/>
    </location>
</feature>
<protein>
    <recommendedName>
        <fullName evidence="2">histidine kinase</fullName>
        <ecNumber evidence="2">2.7.13.3</ecNumber>
    </recommendedName>
</protein>
<feature type="domain" description="NIT" evidence="8">
    <location>
        <begin position="64"/>
        <end position="310"/>
    </location>
</feature>
<evidence type="ECO:0000313" key="9">
    <source>
        <dbReference type="EMBL" id="BBC32096.1"/>
    </source>
</evidence>
<dbReference type="InterPro" id="IPR013587">
    <property type="entry name" value="Nitrate/nitrite_sensing"/>
</dbReference>
<dbReference type="PANTHER" id="PTHR45436">
    <property type="entry name" value="SENSOR HISTIDINE KINASE YKOH"/>
    <property type="match status" value="1"/>
</dbReference>
<organism evidence="9 10">
    <name type="scientific">Streptomyces graminofaciens</name>
    <dbReference type="NCBI Taxonomy" id="68212"/>
    <lineage>
        <taxon>Bacteria</taxon>
        <taxon>Bacillati</taxon>
        <taxon>Actinomycetota</taxon>
        <taxon>Actinomycetes</taxon>
        <taxon>Kitasatosporales</taxon>
        <taxon>Streptomycetaceae</taxon>
        <taxon>Streptomyces</taxon>
    </lineage>
</organism>
<proteinExistence type="predicted"/>
<comment type="catalytic activity">
    <reaction evidence="1">
        <text>ATP + protein L-histidine = ADP + protein N-phospho-L-histidine.</text>
        <dbReference type="EC" id="2.7.13.3"/>
    </reaction>
</comment>
<dbReference type="SUPFAM" id="SSF55874">
    <property type="entry name" value="ATPase domain of HSP90 chaperone/DNA topoisomerase II/histidine kinase"/>
    <property type="match status" value="1"/>
</dbReference>